<keyword evidence="1" id="KW-0132">Cell division</keyword>
<accession>A0A2T8JDR0</accession>
<evidence type="ECO:0000256" key="3">
    <source>
        <dbReference type="SAM" id="MobiDB-lite"/>
    </source>
</evidence>
<dbReference type="InterPro" id="IPR013922">
    <property type="entry name" value="Cyclin_PHO80-like"/>
</dbReference>
<evidence type="ECO:0000256" key="1">
    <source>
        <dbReference type="ARBA" id="ARBA00022618"/>
    </source>
</evidence>
<evidence type="ECO:0000313" key="4">
    <source>
        <dbReference type="EMBL" id="PVH48057.1"/>
    </source>
</evidence>
<name>A0A2T8JDR0_9POAL</name>
<reference evidence="4" key="1">
    <citation type="submission" date="2018-04" db="EMBL/GenBank/DDBJ databases">
        <title>WGS assembly of Panicum hallii.</title>
        <authorList>
            <person name="Lovell J."/>
            <person name="Jenkins J."/>
            <person name="Lowry D."/>
            <person name="Mamidi S."/>
            <person name="Sreedasyam A."/>
            <person name="Weng X."/>
            <person name="Barry K."/>
            <person name="Bonette J."/>
            <person name="Campitelli B."/>
            <person name="Daum C."/>
            <person name="Gordon S."/>
            <person name="Gould B."/>
            <person name="Lipzen A."/>
            <person name="Macqueen A."/>
            <person name="Palacio-Mejia J."/>
            <person name="Plott C."/>
            <person name="Shakirov E."/>
            <person name="Shu S."/>
            <person name="Yoshinaga Y."/>
            <person name="Zane M."/>
            <person name="Rokhsar D."/>
            <person name="Grimwood J."/>
            <person name="Schmutz J."/>
            <person name="Juenger T."/>
        </authorList>
    </citation>
    <scope>NUCLEOTIDE SEQUENCE [LARGE SCALE GENOMIC DNA]</scope>
    <source>
        <strain evidence="4">FIL2</strain>
    </source>
</reference>
<protein>
    <submittedName>
        <fullName evidence="4">Uncharacterized protein</fullName>
    </submittedName>
</protein>
<dbReference type="GO" id="GO:0019901">
    <property type="term" value="F:protein kinase binding"/>
    <property type="evidence" value="ECO:0007669"/>
    <property type="project" value="InterPro"/>
</dbReference>
<proteinExistence type="predicted"/>
<sequence length="283" mass="30494">MRMGYTRIYGVHIPRIRSLSPHALHEQIQSQVPKLTTAQRSTETQAHAATMSAAVATPVLREDDRGIPRSLPLLAALVEAEARRYAATAASRPAEIGLVRAFRGGATPKVPIRAFLERIHLLTRSMLSTRGIVRIDGTCFVLAGIYLTRFVRSPAGREAGILVEPATAHRLVAAAVFLGAKFGGHPPRRWTAVFEASSEGAIRAGELPGLEDRFLRAMGFRLFVDSDGFDGFCKVLEQGPRAPAPSGGGGCACKKRQADAAAGEEDERRRVRARLPSPAVVSN</sequence>
<feature type="region of interest" description="Disordered" evidence="3">
    <location>
        <begin position="242"/>
        <end position="283"/>
    </location>
</feature>
<evidence type="ECO:0000256" key="2">
    <source>
        <dbReference type="ARBA" id="ARBA00023306"/>
    </source>
</evidence>
<dbReference type="Proteomes" id="UP000243499">
    <property type="component" value="Chromosome 4"/>
</dbReference>
<dbReference type="Pfam" id="PF08613">
    <property type="entry name" value="Cyclin"/>
    <property type="match status" value="1"/>
</dbReference>
<organism evidence="4">
    <name type="scientific">Panicum hallii</name>
    <dbReference type="NCBI Taxonomy" id="206008"/>
    <lineage>
        <taxon>Eukaryota</taxon>
        <taxon>Viridiplantae</taxon>
        <taxon>Streptophyta</taxon>
        <taxon>Embryophyta</taxon>
        <taxon>Tracheophyta</taxon>
        <taxon>Spermatophyta</taxon>
        <taxon>Magnoliopsida</taxon>
        <taxon>Liliopsida</taxon>
        <taxon>Poales</taxon>
        <taxon>Poaceae</taxon>
        <taxon>PACMAD clade</taxon>
        <taxon>Panicoideae</taxon>
        <taxon>Panicodae</taxon>
        <taxon>Paniceae</taxon>
        <taxon>Panicinae</taxon>
        <taxon>Panicum</taxon>
        <taxon>Panicum sect. Panicum</taxon>
    </lineage>
</organism>
<dbReference type="Gene3D" id="1.10.472.10">
    <property type="entry name" value="Cyclin-like"/>
    <property type="match status" value="1"/>
</dbReference>
<dbReference type="Gramene" id="PVH48057">
    <property type="protein sequence ID" value="PVH48057"/>
    <property type="gene ID" value="PAHAL_4G230600"/>
</dbReference>
<dbReference type="PANTHER" id="PTHR15615">
    <property type="match status" value="1"/>
</dbReference>
<keyword evidence="2" id="KW-0131">Cell cycle</keyword>
<dbReference type="GO" id="GO:0051301">
    <property type="term" value="P:cell division"/>
    <property type="evidence" value="ECO:0007669"/>
    <property type="project" value="UniProtKB-KW"/>
</dbReference>
<dbReference type="AlphaFoldDB" id="A0A2T8JDR0"/>
<dbReference type="EMBL" id="CM008049">
    <property type="protein sequence ID" value="PVH48057.1"/>
    <property type="molecule type" value="Genomic_DNA"/>
</dbReference>
<gene>
    <name evidence="4" type="ORF">PAHAL_4G230600</name>
</gene>
<dbReference type="PANTHER" id="PTHR15615:SF84">
    <property type="entry name" value="OS05G0327000 PROTEIN"/>
    <property type="match status" value="1"/>
</dbReference>